<gene>
    <name evidence="2" type="primary">SLC34A1</name>
    <name evidence="2" type="ORF">SPIL2461_LOCUS17416</name>
</gene>
<dbReference type="AlphaFoldDB" id="A0A812W140"/>
<sequence length="105" mass="11625">MGSAILCNKCCDKDERERSLVDESNALQIFGEDFQSLSLPPIIPHRSSRDLNQSLSPTPLHSKADTPTSRTPKTPRTPRTPKVDEADIEDDDDDGDSCELEAVEK</sequence>
<name>A0A812W140_SYMPI</name>
<organism evidence="2 3">
    <name type="scientific">Symbiodinium pilosum</name>
    <name type="common">Dinoflagellate</name>
    <dbReference type="NCBI Taxonomy" id="2952"/>
    <lineage>
        <taxon>Eukaryota</taxon>
        <taxon>Sar</taxon>
        <taxon>Alveolata</taxon>
        <taxon>Dinophyceae</taxon>
        <taxon>Suessiales</taxon>
        <taxon>Symbiodiniaceae</taxon>
        <taxon>Symbiodinium</taxon>
    </lineage>
</organism>
<evidence type="ECO:0000256" key="1">
    <source>
        <dbReference type="SAM" id="MobiDB-lite"/>
    </source>
</evidence>
<feature type="compositionally biased region" description="Polar residues" evidence="1">
    <location>
        <begin position="50"/>
        <end position="59"/>
    </location>
</feature>
<reference evidence="2" key="1">
    <citation type="submission" date="2021-02" db="EMBL/GenBank/DDBJ databases">
        <authorList>
            <person name="Dougan E. K."/>
            <person name="Rhodes N."/>
            <person name="Thang M."/>
            <person name="Chan C."/>
        </authorList>
    </citation>
    <scope>NUCLEOTIDE SEQUENCE</scope>
</reference>
<accession>A0A812W140</accession>
<feature type="compositionally biased region" description="Acidic residues" evidence="1">
    <location>
        <begin position="86"/>
        <end position="105"/>
    </location>
</feature>
<feature type="region of interest" description="Disordered" evidence="1">
    <location>
        <begin position="41"/>
        <end position="105"/>
    </location>
</feature>
<dbReference type="Proteomes" id="UP000649617">
    <property type="component" value="Unassembled WGS sequence"/>
</dbReference>
<comment type="caution">
    <text evidence="2">The sequence shown here is derived from an EMBL/GenBank/DDBJ whole genome shotgun (WGS) entry which is preliminary data.</text>
</comment>
<evidence type="ECO:0000313" key="2">
    <source>
        <dbReference type="EMBL" id="CAE7651790.1"/>
    </source>
</evidence>
<dbReference type="EMBL" id="CAJNIZ010043157">
    <property type="protein sequence ID" value="CAE7651790.1"/>
    <property type="molecule type" value="Genomic_DNA"/>
</dbReference>
<protein>
    <submittedName>
        <fullName evidence="2">SLC34A1 protein</fullName>
    </submittedName>
</protein>
<proteinExistence type="predicted"/>
<evidence type="ECO:0000313" key="3">
    <source>
        <dbReference type="Proteomes" id="UP000649617"/>
    </source>
</evidence>
<keyword evidence="3" id="KW-1185">Reference proteome</keyword>
<feature type="non-terminal residue" evidence="2">
    <location>
        <position position="1"/>
    </location>
</feature>